<name>A0A2S0WF72_9CORY</name>
<evidence type="ECO:0000313" key="2">
    <source>
        <dbReference type="Proteomes" id="UP000244754"/>
    </source>
</evidence>
<dbReference type="OrthoDB" id="4406109at2"/>
<evidence type="ECO:0000313" key="1">
    <source>
        <dbReference type="EMBL" id="AWB84418.1"/>
    </source>
</evidence>
<reference evidence="2" key="1">
    <citation type="submission" date="2018-01" db="EMBL/GenBank/DDBJ databases">
        <authorList>
            <person name="Li J."/>
        </authorList>
    </citation>
    <scope>NUCLEOTIDE SEQUENCE [LARGE SCALE GENOMIC DNA]</scope>
    <source>
        <strain evidence="2">2184</strain>
    </source>
</reference>
<dbReference type="AlphaFoldDB" id="A0A2S0WF72"/>
<proteinExistence type="predicted"/>
<dbReference type="RefSeq" id="WP_108404427.1">
    <property type="nucleotide sequence ID" value="NZ_CP026948.1"/>
</dbReference>
<accession>A0A2S0WF72</accession>
<dbReference type="KEGG" id="clia:C3E79_07925"/>
<keyword evidence="2" id="KW-1185">Reference proteome</keyword>
<protein>
    <submittedName>
        <fullName evidence="1">Uncharacterized protein</fullName>
    </submittedName>
</protein>
<gene>
    <name evidence="1" type="ORF">C3E79_07925</name>
</gene>
<dbReference type="EMBL" id="CP026948">
    <property type="protein sequence ID" value="AWB84418.1"/>
    <property type="molecule type" value="Genomic_DNA"/>
</dbReference>
<sequence length="194" mass="20675">MTDLLDSTLALLEGAGITLSCDIERDDVEDALVDDLPAFRAHPITTMATLRDPDEALMFTRVWCDTGVVPRVSLRALRDCAAELCRAAGTELTEFVALPDTDTTGSVRLRVGDWDVADVDYDLAQAPELDLIAAVVPAGVTAITVEHDDLDAHSVTLFASSGPGGDALAEAVEREVSSGPRFPLNPDAPNMREV</sequence>
<dbReference type="Proteomes" id="UP000244754">
    <property type="component" value="Chromosome"/>
</dbReference>
<organism evidence="1 2">
    <name type="scientific">Corynebacterium liangguodongii</name>
    <dbReference type="NCBI Taxonomy" id="2079535"/>
    <lineage>
        <taxon>Bacteria</taxon>
        <taxon>Bacillati</taxon>
        <taxon>Actinomycetota</taxon>
        <taxon>Actinomycetes</taxon>
        <taxon>Mycobacteriales</taxon>
        <taxon>Corynebacteriaceae</taxon>
        <taxon>Corynebacterium</taxon>
    </lineage>
</organism>